<dbReference type="PROSITE" id="PS00211">
    <property type="entry name" value="ABC_TRANSPORTER_1"/>
    <property type="match status" value="1"/>
</dbReference>
<feature type="domain" description="ABC transporter" evidence="4">
    <location>
        <begin position="1"/>
        <end position="233"/>
    </location>
</feature>
<dbReference type="InterPro" id="IPR003439">
    <property type="entry name" value="ABC_transporter-like_ATP-bd"/>
</dbReference>
<comment type="caution">
    <text evidence="5">The sequence shown here is derived from an EMBL/GenBank/DDBJ whole genome shotgun (WGS) entry which is preliminary data.</text>
</comment>
<dbReference type="SMART" id="SM00382">
    <property type="entry name" value="AAA"/>
    <property type="match status" value="1"/>
</dbReference>
<evidence type="ECO:0000313" key="5">
    <source>
        <dbReference type="EMBL" id="MXR38212.1"/>
    </source>
</evidence>
<dbReference type="Proteomes" id="UP000467214">
    <property type="component" value="Unassembled WGS sequence"/>
</dbReference>
<dbReference type="InterPro" id="IPR050334">
    <property type="entry name" value="Molybdenum_import_ModC"/>
</dbReference>
<dbReference type="Pfam" id="PF00005">
    <property type="entry name" value="ABC_tran"/>
    <property type="match status" value="1"/>
</dbReference>
<protein>
    <submittedName>
        <fullName evidence="5">ATP-binding cassette domain-containing protein</fullName>
    </submittedName>
</protein>
<dbReference type="RefSeq" id="WP_124736593.1">
    <property type="nucleotide sequence ID" value="NZ_WSSB01000017.1"/>
</dbReference>
<evidence type="ECO:0000256" key="1">
    <source>
        <dbReference type="ARBA" id="ARBA00022475"/>
    </source>
</evidence>
<dbReference type="InterPro" id="IPR017871">
    <property type="entry name" value="ABC_transporter-like_CS"/>
</dbReference>
<dbReference type="EMBL" id="WSSB01000017">
    <property type="protein sequence ID" value="MXR38212.1"/>
    <property type="molecule type" value="Genomic_DNA"/>
</dbReference>
<evidence type="ECO:0000256" key="3">
    <source>
        <dbReference type="ARBA" id="ARBA00022840"/>
    </source>
</evidence>
<dbReference type="GO" id="GO:0016887">
    <property type="term" value="F:ATP hydrolysis activity"/>
    <property type="evidence" value="ECO:0007669"/>
    <property type="project" value="InterPro"/>
</dbReference>
<dbReference type="SUPFAM" id="SSF52540">
    <property type="entry name" value="P-loop containing nucleoside triphosphate hydrolases"/>
    <property type="match status" value="1"/>
</dbReference>
<sequence length="287" mass="30769">MIEINVEKRLDGAAGSQLLRVDSRWDSGQRVALFGASGAGKTTLLRMLAGLVRPDAGRIVVDGELWFDSRKGVCLPAQARRVGMVFQDYALFPHLSVRGNLEFAQARKDPQRVDELLALTGLAALATRKPATLSGGQQQRVALARALAAEPRLLLLDEPLSALDPDLREQLQGELLALQQRFALSTVLVSHDLAEVFRLAQHVLRLEAGQVIGEGAPAELFLAQSGGGRFHLAAQVLAIRRVDVVEMASLLVGGQIVDVVLDEGEAARLRVGASVTIAAKGFSPLIL</sequence>
<dbReference type="InterPro" id="IPR027417">
    <property type="entry name" value="P-loop_NTPase"/>
</dbReference>
<dbReference type="Gene3D" id="3.40.50.300">
    <property type="entry name" value="P-loop containing nucleotide triphosphate hydrolases"/>
    <property type="match status" value="1"/>
</dbReference>
<evidence type="ECO:0000313" key="6">
    <source>
        <dbReference type="Proteomes" id="UP000467214"/>
    </source>
</evidence>
<proteinExistence type="predicted"/>
<keyword evidence="1" id="KW-0472">Membrane</keyword>
<keyword evidence="6" id="KW-1185">Reference proteome</keyword>
<keyword evidence="2" id="KW-0547">Nucleotide-binding</keyword>
<evidence type="ECO:0000256" key="2">
    <source>
        <dbReference type="ARBA" id="ARBA00022741"/>
    </source>
</evidence>
<evidence type="ECO:0000259" key="4">
    <source>
        <dbReference type="PROSITE" id="PS50893"/>
    </source>
</evidence>
<keyword evidence="1" id="KW-1003">Cell membrane</keyword>
<reference evidence="5 6" key="1">
    <citation type="submission" date="2019-12" db="EMBL/GenBank/DDBJ databases">
        <title>Neisseriaceae gen. nov. sp. Genome sequencing and assembly.</title>
        <authorList>
            <person name="Liu Z."/>
            <person name="Li A."/>
        </authorList>
    </citation>
    <scope>NUCLEOTIDE SEQUENCE [LARGE SCALE GENOMIC DNA]</scope>
    <source>
        <strain evidence="5 6">B2N2-7</strain>
    </source>
</reference>
<dbReference type="InterPro" id="IPR003593">
    <property type="entry name" value="AAA+_ATPase"/>
</dbReference>
<gene>
    <name evidence="5" type="ORF">GQF02_14650</name>
</gene>
<dbReference type="PANTHER" id="PTHR43514">
    <property type="entry name" value="ABC TRANSPORTER I FAMILY MEMBER 10"/>
    <property type="match status" value="1"/>
</dbReference>
<keyword evidence="3 5" id="KW-0067">ATP-binding</keyword>
<dbReference type="AlphaFoldDB" id="A0A845BP36"/>
<name>A0A845BP36_9NEIS</name>
<accession>A0A845BP36</accession>
<dbReference type="PANTHER" id="PTHR43514:SF4">
    <property type="entry name" value="ABC TRANSPORTER I FAMILY MEMBER 10"/>
    <property type="match status" value="1"/>
</dbReference>
<dbReference type="PROSITE" id="PS50893">
    <property type="entry name" value="ABC_TRANSPORTER_2"/>
    <property type="match status" value="1"/>
</dbReference>
<organism evidence="5 6">
    <name type="scientific">Craterilacuibacter sinensis</name>
    <dbReference type="NCBI Taxonomy" id="2686017"/>
    <lineage>
        <taxon>Bacteria</taxon>
        <taxon>Pseudomonadati</taxon>
        <taxon>Pseudomonadota</taxon>
        <taxon>Betaproteobacteria</taxon>
        <taxon>Neisseriales</taxon>
        <taxon>Neisseriaceae</taxon>
        <taxon>Craterilacuibacter</taxon>
    </lineage>
</organism>
<dbReference type="GO" id="GO:0005524">
    <property type="term" value="F:ATP binding"/>
    <property type="evidence" value="ECO:0007669"/>
    <property type="project" value="UniProtKB-KW"/>
</dbReference>